<evidence type="ECO:0000313" key="3">
    <source>
        <dbReference type="Proteomes" id="UP000177269"/>
    </source>
</evidence>
<dbReference type="AlphaFoldDB" id="A0A1G2P3P8"/>
<dbReference type="Proteomes" id="UP000177269">
    <property type="component" value="Unassembled WGS sequence"/>
</dbReference>
<reference evidence="2 3" key="1">
    <citation type="journal article" date="2016" name="Nat. Commun.">
        <title>Thousands of microbial genomes shed light on interconnected biogeochemical processes in an aquifer system.</title>
        <authorList>
            <person name="Anantharaman K."/>
            <person name="Brown C.T."/>
            <person name="Hug L.A."/>
            <person name="Sharon I."/>
            <person name="Castelle C.J."/>
            <person name="Probst A.J."/>
            <person name="Thomas B.C."/>
            <person name="Singh A."/>
            <person name="Wilkins M.J."/>
            <person name="Karaoz U."/>
            <person name="Brodie E.L."/>
            <person name="Williams K.H."/>
            <person name="Hubbard S.S."/>
            <person name="Banfield J.F."/>
        </authorList>
    </citation>
    <scope>NUCLEOTIDE SEQUENCE [LARGE SCALE GENOMIC DNA]</scope>
</reference>
<keyword evidence="1" id="KW-0812">Transmembrane</keyword>
<accession>A0A1G2P3P8</accession>
<comment type="caution">
    <text evidence="2">The sequence shown here is derived from an EMBL/GenBank/DDBJ whole genome shotgun (WGS) entry which is preliminary data.</text>
</comment>
<sequence>MQNFESIIERGNFERVEHNIAIKKLAIVCISLITAGILMVGIMNKAANNKAGNVRAIEERGLLYGTYEGETMRYDALRAGDIPQNI</sequence>
<keyword evidence="1" id="KW-0472">Membrane</keyword>
<evidence type="ECO:0000313" key="2">
    <source>
        <dbReference type="EMBL" id="OHA42968.1"/>
    </source>
</evidence>
<evidence type="ECO:0000256" key="1">
    <source>
        <dbReference type="SAM" id="Phobius"/>
    </source>
</evidence>
<protein>
    <submittedName>
        <fullName evidence="2">Uncharacterized protein</fullName>
    </submittedName>
</protein>
<name>A0A1G2P3P8_9BACT</name>
<dbReference type="EMBL" id="MHSK01000002">
    <property type="protein sequence ID" value="OHA42968.1"/>
    <property type="molecule type" value="Genomic_DNA"/>
</dbReference>
<organism evidence="2 3">
    <name type="scientific">Candidatus Taylorbacteria bacterium RIFCSPLOWO2_12_FULL_43_20</name>
    <dbReference type="NCBI Taxonomy" id="1802332"/>
    <lineage>
        <taxon>Bacteria</taxon>
        <taxon>Candidatus Tayloriibacteriota</taxon>
    </lineage>
</organism>
<feature type="transmembrane region" description="Helical" evidence="1">
    <location>
        <begin position="20"/>
        <end position="42"/>
    </location>
</feature>
<proteinExistence type="predicted"/>
<gene>
    <name evidence="2" type="ORF">A3G52_01875</name>
</gene>
<keyword evidence="1" id="KW-1133">Transmembrane helix</keyword>